<dbReference type="EMBL" id="DTHO01000061">
    <property type="protein sequence ID" value="HGG99907.1"/>
    <property type="molecule type" value="Genomic_DNA"/>
</dbReference>
<keyword evidence="2 12" id="KW-0547">Nucleotide-binding</keyword>
<evidence type="ECO:0000256" key="4">
    <source>
        <dbReference type="ARBA" id="ARBA00022806"/>
    </source>
</evidence>
<evidence type="ECO:0000256" key="7">
    <source>
        <dbReference type="ARBA" id="ARBA00023235"/>
    </source>
</evidence>
<evidence type="ECO:0000256" key="11">
    <source>
        <dbReference type="ARBA" id="ARBA00048988"/>
    </source>
</evidence>
<evidence type="ECO:0000256" key="5">
    <source>
        <dbReference type="ARBA" id="ARBA00022840"/>
    </source>
</evidence>
<dbReference type="GO" id="GO:0005524">
    <property type="term" value="F:ATP binding"/>
    <property type="evidence" value="ECO:0007669"/>
    <property type="project" value="UniProtKB-UniRule"/>
</dbReference>
<evidence type="ECO:0000256" key="3">
    <source>
        <dbReference type="ARBA" id="ARBA00022801"/>
    </source>
</evidence>
<keyword evidence="6" id="KW-0238">DNA-binding</keyword>
<dbReference type="InterPro" id="IPR013986">
    <property type="entry name" value="DExx_box_DNA_helicase_dom_sf"/>
</dbReference>
<dbReference type="PANTHER" id="PTHR11070">
    <property type="entry name" value="UVRD / RECB / PCRA DNA HELICASE FAMILY MEMBER"/>
    <property type="match status" value="1"/>
</dbReference>
<evidence type="ECO:0000256" key="6">
    <source>
        <dbReference type="ARBA" id="ARBA00023125"/>
    </source>
</evidence>
<gene>
    <name evidence="15" type="ORF">ENV75_05625</name>
</gene>
<evidence type="ECO:0000256" key="8">
    <source>
        <dbReference type="ARBA" id="ARBA00034617"/>
    </source>
</evidence>
<accession>A0A7C4EMW4</accession>
<keyword evidence="5 12" id="KW-0067">ATP-binding</keyword>
<evidence type="ECO:0000259" key="14">
    <source>
        <dbReference type="PROSITE" id="PS51217"/>
    </source>
</evidence>
<evidence type="ECO:0000259" key="13">
    <source>
        <dbReference type="PROSITE" id="PS51198"/>
    </source>
</evidence>
<dbReference type="PROSITE" id="PS51198">
    <property type="entry name" value="UVRD_HELICASE_ATP_BIND"/>
    <property type="match status" value="1"/>
</dbReference>
<comment type="catalytic activity">
    <reaction evidence="11">
        <text>ATP + H2O = ADP + phosphate + H(+)</text>
        <dbReference type="Rhea" id="RHEA:13065"/>
        <dbReference type="ChEBI" id="CHEBI:15377"/>
        <dbReference type="ChEBI" id="CHEBI:15378"/>
        <dbReference type="ChEBI" id="CHEBI:30616"/>
        <dbReference type="ChEBI" id="CHEBI:43474"/>
        <dbReference type="ChEBI" id="CHEBI:456216"/>
        <dbReference type="EC" id="5.6.2.4"/>
    </reaction>
</comment>
<dbReference type="InterPro" id="IPR014016">
    <property type="entry name" value="UvrD-like_ATP-bd"/>
</dbReference>
<evidence type="ECO:0000256" key="9">
    <source>
        <dbReference type="ARBA" id="ARBA00034808"/>
    </source>
</evidence>
<evidence type="ECO:0000256" key="10">
    <source>
        <dbReference type="ARBA" id="ARBA00034923"/>
    </source>
</evidence>
<dbReference type="Pfam" id="PF00580">
    <property type="entry name" value="UvrD-helicase"/>
    <property type="match status" value="1"/>
</dbReference>
<keyword evidence="4 12" id="KW-0347">Helicase</keyword>
<comment type="similarity">
    <text evidence="1">Belongs to the helicase family. UvrD subfamily.</text>
</comment>
<dbReference type="PANTHER" id="PTHR11070:SF2">
    <property type="entry name" value="ATP-DEPENDENT DNA HELICASE SRS2"/>
    <property type="match status" value="1"/>
</dbReference>
<reference evidence="15" key="1">
    <citation type="journal article" date="2020" name="mSystems">
        <title>Genome- and Community-Level Interaction Insights into Carbon Utilization and Element Cycling Functions of Hydrothermarchaeota in Hydrothermal Sediment.</title>
        <authorList>
            <person name="Zhou Z."/>
            <person name="Liu Y."/>
            <person name="Xu W."/>
            <person name="Pan J."/>
            <person name="Luo Z.H."/>
            <person name="Li M."/>
        </authorList>
    </citation>
    <scope>NUCLEOTIDE SEQUENCE [LARGE SCALE GENOMIC DNA]</scope>
    <source>
        <strain evidence="15">SpSt-788</strain>
    </source>
</reference>
<evidence type="ECO:0000313" key="15">
    <source>
        <dbReference type="EMBL" id="HGG99907.1"/>
    </source>
</evidence>
<dbReference type="PROSITE" id="PS51217">
    <property type="entry name" value="UVRD_HELICASE_CTER"/>
    <property type="match status" value="1"/>
</dbReference>
<dbReference type="GO" id="GO:0005829">
    <property type="term" value="C:cytosol"/>
    <property type="evidence" value="ECO:0007669"/>
    <property type="project" value="TreeGrafter"/>
</dbReference>
<dbReference type="Gene3D" id="1.10.10.160">
    <property type="match status" value="1"/>
</dbReference>
<dbReference type="AlphaFoldDB" id="A0A7C4EMW4"/>
<dbReference type="InterPro" id="IPR027417">
    <property type="entry name" value="P-loop_NTPase"/>
</dbReference>
<feature type="domain" description="UvrD-like helicase C-terminal" evidence="14">
    <location>
        <begin position="254"/>
        <end position="546"/>
    </location>
</feature>
<dbReference type="GO" id="GO:0016787">
    <property type="term" value="F:hydrolase activity"/>
    <property type="evidence" value="ECO:0007669"/>
    <property type="project" value="UniProtKB-UniRule"/>
</dbReference>
<dbReference type="GO" id="GO:0033202">
    <property type="term" value="C:DNA helicase complex"/>
    <property type="evidence" value="ECO:0007669"/>
    <property type="project" value="TreeGrafter"/>
</dbReference>
<dbReference type="EC" id="5.6.2.4" evidence="9"/>
<organism evidence="15">
    <name type="scientific">Thermodesulfovibrio aggregans</name>
    <dbReference type="NCBI Taxonomy" id="86166"/>
    <lineage>
        <taxon>Bacteria</taxon>
        <taxon>Pseudomonadati</taxon>
        <taxon>Nitrospirota</taxon>
        <taxon>Thermodesulfovibrionia</taxon>
        <taxon>Thermodesulfovibrionales</taxon>
        <taxon>Thermodesulfovibrionaceae</taxon>
        <taxon>Thermodesulfovibrio</taxon>
    </lineage>
</organism>
<evidence type="ECO:0000256" key="12">
    <source>
        <dbReference type="PROSITE-ProRule" id="PRU00560"/>
    </source>
</evidence>
<dbReference type="Gene3D" id="3.40.50.300">
    <property type="entry name" value="P-loop containing nucleotide triphosphate hydrolases"/>
    <property type="match status" value="3"/>
</dbReference>
<keyword evidence="3 12" id="KW-0378">Hydrolase</keyword>
<proteinExistence type="inferred from homology"/>
<name>A0A7C4EMW4_9BACT</name>
<dbReference type="GO" id="GO:0003677">
    <property type="term" value="F:DNA binding"/>
    <property type="evidence" value="ECO:0007669"/>
    <property type="project" value="UniProtKB-KW"/>
</dbReference>
<comment type="catalytic activity">
    <reaction evidence="8">
        <text>Couples ATP hydrolysis with the unwinding of duplex DNA by translocating in the 3'-5' direction.</text>
        <dbReference type="EC" id="5.6.2.4"/>
    </reaction>
</comment>
<comment type="caution">
    <text evidence="15">The sequence shown here is derived from an EMBL/GenBank/DDBJ whole genome shotgun (WGS) entry which is preliminary data.</text>
</comment>
<protein>
    <recommendedName>
        <fullName evidence="9">DNA 3'-5' helicase</fullName>
        <ecNumber evidence="9">5.6.2.4</ecNumber>
    </recommendedName>
    <alternativeName>
        <fullName evidence="10">DNA 3'-5' helicase II</fullName>
    </alternativeName>
</protein>
<dbReference type="CDD" id="cd18807">
    <property type="entry name" value="SF1_C_UvrD"/>
    <property type="match status" value="1"/>
</dbReference>
<dbReference type="GO" id="GO:0000725">
    <property type="term" value="P:recombinational repair"/>
    <property type="evidence" value="ECO:0007669"/>
    <property type="project" value="TreeGrafter"/>
</dbReference>
<keyword evidence="7" id="KW-0413">Isomerase</keyword>
<dbReference type="SUPFAM" id="SSF52540">
    <property type="entry name" value="P-loop containing nucleoside triphosphate hydrolases"/>
    <property type="match status" value="1"/>
</dbReference>
<dbReference type="InterPro" id="IPR000212">
    <property type="entry name" value="DNA_helicase_UvrD/REP"/>
</dbReference>
<evidence type="ECO:0000256" key="1">
    <source>
        <dbReference type="ARBA" id="ARBA00009922"/>
    </source>
</evidence>
<evidence type="ECO:0000256" key="2">
    <source>
        <dbReference type="ARBA" id="ARBA00022741"/>
    </source>
</evidence>
<dbReference type="InterPro" id="IPR014017">
    <property type="entry name" value="DNA_helicase_UvrD-like_C"/>
</dbReference>
<dbReference type="GO" id="GO:0043138">
    <property type="term" value="F:3'-5' DNA helicase activity"/>
    <property type="evidence" value="ECO:0007669"/>
    <property type="project" value="UniProtKB-EC"/>
</dbReference>
<dbReference type="CDD" id="cd17932">
    <property type="entry name" value="DEXQc_UvrD"/>
    <property type="match status" value="1"/>
</dbReference>
<dbReference type="Pfam" id="PF13361">
    <property type="entry name" value="UvrD_C"/>
    <property type="match status" value="2"/>
</dbReference>
<sequence>MNLNKNQKIAVENTARYLCVLAGPGTGKTLTITAKIVHLLNEGINPSEIAALTFTQKAAVEMRQRVINSLNRKENLPFIGTFHLLCLRLLREFLPERQRRFQLCTRNTQREIISAICGKASDKFIEKITKFKNTGLSLDEKTRAIYEKYEEKKTEFNFLDFDDLLLKTLQLINKRKIPPFFSFIIVDEFQDINKLQYEIVKGLLKKDGSLAVFGDPDQAIYSFRGSEIELFLNLPEDFKDLTLINLSMNYRSQANIVYASNSFITSNTKRFAKKIEPVRGKSSFITLIEVKDEYEEAKTILKEIKSRLGATDFTELYENKEETQYSFSNFAVLTRTNNQFKIIKETLTEAGIPVKTMQKDTGIWIASIVKKLTEFLSREDISKKFFADISLHRFLESSGIFDGLSDTEAFILKNIAKTYKKGKLIEQIQLFIDEISGLMPMDMFPENINAVSLLTLHSAKGLEFSVVFIAGFNEGLIPHSFSSDTDIEEERRLFYVGMTRAMDDLILIYTKSRFINGKRMSLPVSSFLKEIPEEYIKIKKVTKYKPMQKGLF</sequence>
<feature type="binding site" evidence="12">
    <location>
        <begin position="22"/>
        <end position="29"/>
    </location>
    <ligand>
        <name>ATP</name>
        <dbReference type="ChEBI" id="CHEBI:30616"/>
    </ligand>
</feature>
<feature type="domain" description="UvrD-like helicase ATP-binding" evidence="13">
    <location>
        <begin position="1"/>
        <end position="253"/>
    </location>
</feature>